<name>A0ABP2GI88_ACIRA</name>
<dbReference type="EMBL" id="ACVR01000072">
    <property type="protein sequence ID" value="EET81324.1"/>
    <property type="molecule type" value="Genomic_DNA"/>
</dbReference>
<keyword evidence="2" id="KW-1185">Reference proteome</keyword>
<protein>
    <submittedName>
        <fullName evidence="1">Uncharacterized protein</fullName>
    </submittedName>
</protein>
<proteinExistence type="predicted"/>
<reference evidence="1 2" key="1">
    <citation type="submission" date="2009-07" db="EMBL/GenBank/DDBJ databases">
        <authorList>
            <person name="Madupu R."/>
            <person name="Durkin A.S."/>
            <person name="Torralba M."/>
            <person name="Methe B."/>
            <person name="Sutton G.G."/>
            <person name="Strausberg R.L."/>
            <person name="Nelson K.E."/>
        </authorList>
    </citation>
    <scope>NUCLEOTIDE SEQUENCE [LARGE SCALE GENOMIC DNA]</scope>
    <source>
        <strain evidence="1 2">SK82</strain>
    </source>
</reference>
<evidence type="ECO:0000313" key="2">
    <source>
        <dbReference type="Proteomes" id="UP000018419"/>
    </source>
</evidence>
<sequence length="71" mass="8128">MCIENSMKQIEAAISALEHAQNRDALLYAHGQCNAFIQAAFEVEHLDQKEKQILERKVRNIYRKQITGEAA</sequence>
<comment type="caution">
    <text evidence="1">The sequence shown here is derived from an EMBL/GenBank/DDBJ whole genome shotgun (WGS) entry which is preliminary data.</text>
</comment>
<accession>A0ABP2GI88</accession>
<dbReference type="Proteomes" id="UP000018419">
    <property type="component" value="Unassembled WGS sequence"/>
</dbReference>
<organism evidence="1 2">
    <name type="scientific">Acinetobacter radioresistens SK82</name>
    <dbReference type="NCBI Taxonomy" id="596318"/>
    <lineage>
        <taxon>Bacteria</taxon>
        <taxon>Pseudomonadati</taxon>
        <taxon>Pseudomonadota</taxon>
        <taxon>Gammaproteobacteria</taxon>
        <taxon>Moraxellales</taxon>
        <taxon>Moraxellaceae</taxon>
        <taxon>Acinetobacter</taxon>
    </lineage>
</organism>
<gene>
    <name evidence="1" type="ORF">ACIRA0001_0105</name>
</gene>
<evidence type="ECO:0000313" key="1">
    <source>
        <dbReference type="EMBL" id="EET81324.1"/>
    </source>
</evidence>